<accession>A0ACC6QH42</accession>
<organism evidence="1 2">
    <name type="scientific">Streptomyces pratisoli</name>
    <dbReference type="NCBI Taxonomy" id="3139917"/>
    <lineage>
        <taxon>Bacteria</taxon>
        <taxon>Bacillati</taxon>
        <taxon>Actinomycetota</taxon>
        <taxon>Actinomycetes</taxon>
        <taxon>Kitasatosporales</taxon>
        <taxon>Streptomycetaceae</taxon>
        <taxon>Streptomyces</taxon>
    </lineage>
</organism>
<dbReference type="Proteomes" id="UP001375539">
    <property type="component" value="Unassembled WGS sequence"/>
</dbReference>
<comment type="caution">
    <text evidence="1">The sequence shown here is derived from an EMBL/GenBank/DDBJ whole genome shotgun (WGS) entry which is preliminary data.</text>
</comment>
<gene>
    <name evidence="1" type="ORF">WKI58_13880</name>
</gene>
<name>A0ACC6QH42_9ACTN</name>
<keyword evidence="2" id="KW-1185">Reference proteome</keyword>
<evidence type="ECO:0000313" key="1">
    <source>
        <dbReference type="EMBL" id="MEJ8657601.1"/>
    </source>
</evidence>
<proteinExistence type="predicted"/>
<reference evidence="1" key="1">
    <citation type="submission" date="2024-03" db="EMBL/GenBank/DDBJ databases">
        <title>Novel Streptomyces species of biotechnological and ecological value are a feature of Machair soil.</title>
        <authorList>
            <person name="Prole J.R."/>
            <person name="Goodfellow M."/>
            <person name="Allenby N."/>
            <person name="Ward A.C."/>
        </authorList>
    </citation>
    <scope>NUCLEOTIDE SEQUENCE</scope>
    <source>
        <strain evidence="1">MS1.AVA.4</strain>
    </source>
</reference>
<sequence length="91" mass="9927">MCGVPHWYRRTILDWDANRAGAGAGAGRPKGSKDSRPRDRAADPRLSRADARKDRVQAMLAHDPRITAAAVAEAEGISVRQAHRIINSLES</sequence>
<protein>
    <submittedName>
        <fullName evidence="1">Uncharacterized protein</fullName>
    </submittedName>
</protein>
<dbReference type="EMBL" id="JBBKAI010000002">
    <property type="protein sequence ID" value="MEJ8657601.1"/>
    <property type="molecule type" value="Genomic_DNA"/>
</dbReference>
<evidence type="ECO:0000313" key="2">
    <source>
        <dbReference type="Proteomes" id="UP001375539"/>
    </source>
</evidence>